<comment type="caution">
    <text evidence="5">The sequence shown here is derived from an EMBL/GenBank/DDBJ whole genome shotgun (WGS) entry which is preliminary data.</text>
</comment>
<dbReference type="OrthoDB" id="9907088at2759"/>
<keyword evidence="4" id="KW-0175">Coiled coil</keyword>
<accession>A0A401PEK8</accession>
<evidence type="ECO:0000313" key="6">
    <source>
        <dbReference type="Proteomes" id="UP000288216"/>
    </source>
</evidence>
<dbReference type="PANTHER" id="PTHR24126:SF14">
    <property type="entry name" value="ANK_REP_REGION DOMAIN-CONTAINING PROTEIN"/>
    <property type="match status" value="1"/>
</dbReference>
<dbReference type="Proteomes" id="UP000288216">
    <property type="component" value="Unassembled WGS sequence"/>
</dbReference>
<keyword evidence="1" id="KW-0677">Repeat</keyword>
<dbReference type="Gene3D" id="1.25.40.20">
    <property type="entry name" value="Ankyrin repeat-containing domain"/>
    <property type="match status" value="3"/>
</dbReference>
<evidence type="ECO:0000256" key="4">
    <source>
        <dbReference type="SAM" id="Coils"/>
    </source>
</evidence>
<evidence type="ECO:0000313" key="5">
    <source>
        <dbReference type="EMBL" id="GCB71563.1"/>
    </source>
</evidence>
<dbReference type="PROSITE" id="PS50088">
    <property type="entry name" value="ANK_REPEAT"/>
    <property type="match status" value="5"/>
</dbReference>
<dbReference type="STRING" id="75743.A0A401PEK8"/>
<evidence type="ECO:0000256" key="3">
    <source>
        <dbReference type="PROSITE-ProRule" id="PRU00023"/>
    </source>
</evidence>
<organism evidence="5 6">
    <name type="scientific">Scyliorhinus torazame</name>
    <name type="common">Cloudy catshark</name>
    <name type="synonym">Catulus torazame</name>
    <dbReference type="NCBI Taxonomy" id="75743"/>
    <lineage>
        <taxon>Eukaryota</taxon>
        <taxon>Metazoa</taxon>
        <taxon>Chordata</taxon>
        <taxon>Craniata</taxon>
        <taxon>Vertebrata</taxon>
        <taxon>Chondrichthyes</taxon>
        <taxon>Elasmobranchii</taxon>
        <taxon>Galeomorphii</taxon>
        <taxon>Galeoidea</taxon>
        <taxon>Carcharhiniformes</taxon>
        <taxon>Scyliorhinidae</taxon>
        <taxon>Scyliorhinus</taxon>
    </lineage>
</organism>
<gene>
    <name evidence="5" type="ORF">scyTo_0001618</name>
</gene>
<dbReference type="EMBL" id="BFAA01000370">
    <property type="protein sequence ID" value="GCB71563.1"/>
    <property type="molecule type" value="Genomic_DNA"/>
</dbReference>
<dbReference type="SMART" id="SM00248">
    <property type="entry name" value="ANK"/>
    <property type="match status" value="10"/>
</dbReference>
<feature type="repeat" description="ANK" evidence="3">
    <location>
        <begin position="902"/>
        <end position="935"/>
    </location>
</feature>
<protein>
    <submittedName>
        <fullName evidence="5">Uncharacterized protein</fullName>
    </submittedName>
</protein>
<dbReference type="PROSITE" id="PS50297">
    <property type="entry name" value="ANK_REP_REGION"/>
    <property type="match status" value="3"/>
</dbReference>
<feature type="repeat" description="ANK" evidence="3">
    <location>
        <begin position="600"/>
        <end position="632"/>
    </location>
</feature>
<feature type="repeat" description="ANK" evidence="3">
    <location>
        <begin position="936"/>
        <end position="968"/>
    </location>
</feature>
<dbReference type="Pfam" id="PF00023">
    <property type="entry name" value="Ank"/>
    <property type="match status" value="1"/>
</dbReference>
<dbReference type="Pfam" id="PF12796">
    <property type="entry name" value="Ank_2"/>
    <property type="match status" value="3"/>
</dbReference>
<feature type="repeat" description="ANK" evidence="3">
    <location>
        <begin position="695"/>
        <end position="727"/>
    </location>
</feature>
<dbReference type="InterPro" id="IPR002110">
    <property type="entry name" value="Ankyrin_rpt"/>
</dbReference>
<reference evidence="5 6" key="1">
    <citation type="journal article" date="2018" name="Nat. Ecol. Evol.">
        <title>Shark genomes provide insights into elasmobranch evolution and the origin of vertebrates.</title>
        <authorList>
            <person name="Hara Y"/>
            <person name="Yamaguchi K"/>
            <person name="Onimaru K"/>
            <person name="Kadota M"/>
            <person name="Koyanagi M"/>
            <person name="Keeley SD"/>
            <person name="Tatsumi K"/>
            <person name="Tanaka K"/>
            <person name="Motone F"/>
            <person name="Kageyama Y"/>
            <person name="Nozu R"/>
            <person name="Adachi N"/>
            <person name="Nishimura O"/>
            <person name="Nakagawa R"/>
            <person name="Tanegashima C"/>
            <person name="Kiyatake I"/>
            <person name="Matsumoto R"/>
            <person name="Murakumo K"/>
            <person name="Nishida K"/>
            <person name="Terakita A"/>
            <person name="Kuratani S"/>
            <person name="Sato K"/>
            <person name="Hyodo S Kuraku.S."/>
        </authorList>
    </citation>
    <scope>NUCLEOTIDE SEQUENCE [LARGE SCALE GENOMIC DNA]</scope>
</reference>
<dbReference type="SUPFAM" id="SSF48403">
    <property type="entry name" value="Ankyrin repeat"/>
    <property type="match status" value="2"/>
</dbReference>
<evidence type="ECO:0000256" key="2">
    <source>
        <dbReference type="ARBA" id="ARBA00023043"/>
    </source>
</evidence>
<dbReference type="AlphaFoldDB" id="A0A401PEK8"/>
<feature type="repeat" description="ANK" evidence="3">
    <location>
        <begin position="567"/>
        <end position="599"/>
    </location>
</feature>
<sequence length="1057" mass="120610">MMRDGGNIGVDHSLLRDIECISVPLNNVFSDIFVGTHLKSLLKGLIGKCPKNIHNMTRCHTYRQRIAQFELLLVELRAAGIIPEDSEFDCDAIAKKNTKCIAELLWRLIVYDIRFTWERSSQLQLDQNKLVCSVCFKWTPEIQSPAQGKPRQQTRAPPSFFADLEASLSGTETSSISSLTDLLQLEDFEPFPGREVAKIFNKKIPKGGWDYYPSAVECILDLINGHLQIASEGQKIFVKDLSDLVNSHVWCCLVNSFIPGTFIVEVLPNDRWTTNLALKTMEELICTSTSFTSQELLEADTKALCAYVCFTFMCGYKFKQSRAVINCIRELYLLMNKLESQLKTFPVNDLESDQTIQKNELQEKLEKTKNELSWLHASYDVPFCQNWSERAYKVQKQAKETISQKLTERFEIIIVPRNMSMNDLCSSLAIAFTQTNCFYLATEKETFPESRKIILQDKQTKKFIEDFSGYQPNVSVRKILKLQLTGTVEIDPNAYPDYDLFFESKTKNKKLKMSMCVLYQVFPGSPGHWQQILFQHVKNGDFQVVKNMLQFFKDSDLDVIHSKETVSGNGPLHLACRKGYFGIAQELLENGVVLDARNANGLTPFFFAAERQHRKICQLLIEWGCDVQAKDLKNHTAFDGIRNEKFRKFLLSYYAYWSSVIPIIIHGDTDILEDIVHNHLKKLSFMSSPRSRCINGSTLLHTAAYFGKTDTIESLLQLKVDVNLLDYKGAVPLHRSRDMETMELLINHGADVNWSDVDGNTPLHIVCFGEVKKPARLDCLKLLLSHQATIERWNNKDLLPIHCAAMQGRIDVIELLQQFDLKEEMVTKLMKGSAPSLLYLSVANNHIECAKWLSEKDFGFKAEEREELMFGLLHDEIKLPEKAQSLEFLIKQGVNVNAVDKHGDSALHLAVGKEFCSDLLILLLSNNAEVDILNSDHCTPLFFAVQASNYYGTSLLINHGADIKQKNNDGVSAFDLIQDYHEWIESGCFTKEIIALLKAYEIKQSCSLVRNINRKLKIKETSQQFSIIRLKQATLSQPCFWVQSYQNPVSKKMLLRP</sequence>
<dbReference type="OMA" id="CILDMVN"/>
<proteinExistence type="predicted"/>
<dbReference type="PANTHER" id="PTHR24126">
    <property type="entry name" value="ANKYRIN REPEAT, PH AND SEC7 DOMAIN CONTAINING PROTEIN SECG-RELATED"/>
    <property type="match status" value="1"/>
</dbReference>
<evidence type="ECO:0000256" key="1">
    <source>
        <dbReference type="ARBA" id="ARBA00022737"/>
    </source>
</evidence>
<name>A0A401PEK8_SCYTO</name>
<keyword evidence="2 3" id="KW-0040">ANK repeat</keyword>
<dbReference type="InterPro" id="IPR036770">
    <property type="entry name" value="Ankyrin_rpt-contain_sf"/>
</dbReference>
<keyword evidence="6" id="KW-1185">Reference proteome</keyword>
<feature type="coiled-coil region" evidence="4">
    <location>
        <begin position="347"/>
        <end position="378"/>
    </location>
</feature>